<organism evidence="5 6">
    <name type="scientific">Bacteroides coprosuis DSM 18011</name>
    <dbReference type="NCBI Taxonomy" id="679937"/>
    <lineage>
        <taxon>Bacteria</taxon>
        <taxon>Pseudomonadati</taxon>
        <taxon>Bacteroidota</taxon>
        <taxon>Bacteroidia</taxon>
        <taxon>Bacteroidales</taxon>
        <taxon>Bacteroidaceae</taxon>
        <taxon>Bacteroides</taxon>
    </lineage>
</organism>
<dbReference type="Proteomes" id="UP000018439">
    <property type="component" value="Chromosome"/>
</dbReference>
<feature type="signal peptide" evidence="4">
    <location>
        <begin position="1"/>
        <end position="20"/>
    </location>
</feature>
<accession>F3ZR63</accession>
<evidence type="ECO:0000313" key="5">
    <source>
        <dbReference type="EMBL" id="EGJ70656.1"/>
    </source>
</evidence>
<dbReference type="GO" id="GO:0009279">
    <property type="term" value="C:cell outer membrane"/>
    <property type="evidence" value="ECO:0007669"/>
    <property type="project" value="UniProtKB-SubCell"/>
</dbReference>
<proteinExistence type="predicted"/>
<evidence type="ECO:0000256" key="1">
    <source>
        <dbReference type="ARBA" id="ARBA00004442"/>
    </source>
</evidence>
<keyword evidence="3" id="KW-0998">Cell outer membrane</keyword>
<evidence type="ECO:0000256" key="4">
    <source>
        <dbReference type="SAM" id="SignalP"/>
    </source>
</evidence>
<sequence>MKKIYILCATLLGLGIDATAQNIAPIDTTLNRTVVVEKEYNPIIQGASKVNVLPQVEDPTISQKEVEYALGSVSAKAVPVALIKPFVAKEYEGKTLPGYLRLGYGNYGNLDARAHYTFSITPKDQLSFDITSYGMNGKLKSPFEGEPKWKARYYKTVGGIDYKHQFDLVDLNVFGGMGVHNFNFMDQSTPLDGAFGDELFENFNAPKQRFSMGNFGVGAKSTDEFARILYDVTAQFMFYSRQNDIVDNQELKESLVKTDAKFWTVLDEENKLGLDLDMYNRIVNSDSIKNSTTLDLNPYYALDLDSWKIRLGAHLDLGFGFGESFLVSPDVQVQYIFSDSYVLYANAKGGRINTTFRRYETLSPYTFILKKNRDTYEQLNASLGFKASPIPGLWINIYGGFQKLKDDLYQNVVVPTNTLTYFANEDTKNFYGGATIQYDYKNIVQLNLAASGYKWKTDGYNNNALLFKPKMDVEAGILVKPIKPLQIGLNYKLVTREQPELWTNYFEVENISNLSANMRYTVLKQLSVYATVDNILNKKFQYYYGYPIEGINFMAGLSFQF</sequence>
<dbReference type="Gene3D" id="2.40.170.20">
    <property type="entry name" value="TonB-dependent receptor, beta-barrel domain"/>
    <property type="match status" value="1"/>
</dbReference>
<gene>
    <name evidence="5" type="ORF">Bcop_0438</name>
</gene>
<reference evidence="5 6" key="1">
    <citation type="journal article" date="2011" name="Stand. Genomic Sci.">
        <title>Non-contiguous finished genome sequence of Bacteroides coprosuis type strain (PC139).</title>
        <authorList>
            <person name="Land M."/>
            <person name="Held B."/>
            <person name="Gronow S."/>
            <person name="Abt B."/>
            <person name="Lucas S."/>
            <person name="Del Rio T.G."/>
            <person name="Nolan M."/>
            <person name="Tice H."/>
            <person name="Cheng J.F."/>
            <person name="Pitluck S."/>
            <person name="Liolios K."/>
            <person name="Pagani I."/>
            <person name="Ivanova N."/>
            <person name="Mavromatis K."/>
            <person name="Mikhailova N."/>
            <person name="Pati A."/>
            <person name="Tapia R."/>
            <person name="Han C."/>
            <person name="Goodwin L."/>
            <person name="Chen A."/>
            <person name="Palaniappan K."/>
            <person name="Hauser L."/>
            <person name="Brambilla E.M."/>
            <person name="Rohde M."/>
            <person name="Goker M."/>
            <person name="Detter J.C."/>
            <person name="Woyke T."/>
            <person name="Bristow J."/>
            <person name="Eisen J.A."/>
            <person name="Markowitz V."/>
            <person name="Hugenholtz P."/>
            <person name="Kyrpides N.C."/>
            <person name="Klenk H.P."/>
            <person name="Lapidus A."/>
        </authorList>
    </citation>
    <scope>NUCLEOTIDE SEQUENCE</scope>
    <source>
        <strain evidence="5 6">DSM 18011</strain>
    </source>
</reference>
<dbReference type="STRING" id="679937.Bcop_0438"/>
<evidence type="ECO:0000256" key="3">
    <source>
        <dbReference type="ARBA" id="ARBA00023237"/>
    </source>
</evidence>
<keyword evidence="2" id="KW-0472">Membrane</keyword>
<keyword evidence="4" id="KW-0732">Signal</keyword>
<keyword evidence="6" id="KW-1185">Reference proteome</keyword>
<protein>
    <submittedName>
        <fullName evidence="5">Putative TonB-dependent receptor</fullName>
    </submittedName>
</protein>
<evidence type="ECO:0000313" key="6">
    <source>
        <dbReference type="Proteomes" id="UP000018439"/>
    </source>
</evidence>
<name>F3ZR63_9BACE</name>
<comment type="subcellular location">
    <subcellularLocation>
        <location evidence="1">Cell outer membrane</location>
    </subcellularLocation>
</comment>
<dbReference type="OrthoDB" id="1264254at2"/>
<dbReference type="EMBL" id="CM001167">
    <property type="protein sequence ID" value="EGJ70656.1"/>
    <property type="molecule type" value="Genomic_DNA"/>
</dbReference>
<evidence type="ECO:0000256" key="2">
    <source>
        <dbReference type="ARBA" id="ARBA00023136"/>
    </source>
</evidence>
<dbReference type="AlphaFoldDB" id="F3ZR63"/>
<feature type="chain" id="PRO_5003303947" evidence="4">
    <location>
        <begin position="21"/>
        <end position="561"/>
    </location>
</feature>
<dbReference type="SUPFAM" id="SSF56935">
    <property type="entry name" value="Porins"/>
    <property type="match status" value="1"/>
</dbReference>
<dbReference type="HOGENOM" id="CLU_033417_0_0_10"/>
<keyword evidence="5" id="KW-0675">Receptor</keyword>
<dbReference type="InterPro" id="IPR036942">
    <property type="entry name" value="Beta-barrel_TonB_sf"/>
</dbReference>
<dbReference type="eggNOG" id="COG4206">
    <property type="taxonomic scope" value="Bacteria"/>
</dbReference>